<comment type="similarity">
    <text evidence="4">Belongs to the CitD family.</text>
</comment>
<dbReference type="NCBIfam" id="NF009726">
    <property type="entry name" value="PRK13253.1"/>
    <property type="match status" value="1"/>
</dbReference>
<evidence type="ECO:0000256" key="4">
    <source>
        <dbReference type="HAMAP-Rule" id="MF_00805"/>
    </source>
</evidence>
<protein>
    <recommendedName>
        <fullName evidence="4">Citrate lyase acyl carrier protein</fullName>
    </recommendedName>
    <alternativeName>
        <fullName evidence="4">Citrate lyase gamma chain</fullName>
    </alternativeName>
</protein>
<evidence type="ECO:0000313" key="6">
    <source>
        <dbReference type="Proteomes" id="UP000632377"/>
    </source>
</evidence>
<keyword evidence="2 4" id="KW-0963">Cytoplasm</keyword>
<sequence>MKLKKVAIAGTLESCDVLVTIEPNEGNGIELSIKSSVLRQYGKQIKKVVLETLNNLEVTEAKVSIVDKGALDCTIKARVEGAVYRSIEKYDSIPWGVKINNLNVQKKEYMEVGLSNES</sequence>
<gene>
    <name evidence="4 5" type="primary">citD</name>
    <name evidence="5" type="ORF">JK636_21125</name>
</gene>
<keyword evidence="3 4" id="KW-0597">Phosphoprotein</keyword>
<dbReference type="RefSeq" id="WP_202750941.1">
    <property type="nucleotide sequence ID" value="NZ_JAESWC010000018.1"/>
</dbReference>
<evidence type="ECO:0000256" key="1">
    <source>
        <dbReference type="ARBA" id="ARBA00004496"/>
    </source>
</evidence>
<keyword evidence="6" id="KW-1185">Reference proteome</keyword>
<organism evidence="5 6">
    <name type="scientific">Clostridium rhizosphaerae</name>
    <dbReference type="NCBI Taxonomy" id="2803861"/>
    <lineage>
        <taxon>Bacteria</taxon>
        <taxon>Bacillati</taxon>
        <taxon>Bacillota</taxon>
        <taxon>Clostridia</taxon>
        <taxon>Eubacteriales</taxon>
        <taxon>Clostridiaceae</taxon>
        <taxon>Clostridium</taxon>
    </lineage>
</organism>
<dbReference type="Proteomes" id="UP000632377">
    <property type="component" value="Unassembled WGS sequence"/>
</dbReference>
<dbReference type="Pfam" id="PF06857">
    <property type="entry name" value="ACP"/>
    <property type="match status" value="1"/>
</dbReference>
<dbReference type="InterPro" id="IPR023439">
    <property type="entry name" value="Mal_deCO2ase/Cit_lyase_ACP"/>
</dbReference>
<feature type="modified residue" description="O-(phosphoribosyl dephospho-coenzyme A)serine" evidence="4">
    <location>
        <position position="14"/>
    </location>
</feature>
<dbReference type="GO" id="GO:0008815">
    <property type="term" value="F:citrate (pro-3S)-lyase activity"/>
    <property type="evidence" value="ECO:0007669"/>
    <property type="project" value="UniProtKB-EC"/>
</dbReference>
<comment type="subunit">
    <text evidence="4">Oligomer with a subunit composition of (alpha,beta,gamma)6.</text>
</comment>
<evidence type="ECO:0000256" key="3">
    <source>
        <dbReference type="ARBA" id="ARBA00022553"/>
    </source>
</evidence>
<accession>A0ABS1TGK1</accession>
<comment type="caution">
    <text evidence="5">The sequence shown here is derived from an EMBL/GenBank/DDBJ whole genome shotgun (WGS) entry which is preliminary data.</text>
</comment>
<comment type="subcellular location">
    <subcellularLocation>
        <location evidence="1 4">Cytoplasm</location>
    </subcellularLocation>
</comment>
<keyword evidence="5" id="KW-0456">Lyase</keyword>
<evidence type="ECO:0000256" key="2">
    <source>
        <dbReference type="ARBA" id="ARBA00022490"/>
    </source>
</evidence>
<name>A0ABS1TGK1_9CLOT</name>
<dbReference type="HAMAP" id="MF_00805">
    <property type="entry name" value="CitD"/>
    <property type="match status" value="1"/>
</dbReference>
<comment type="function">
    <text evidence="4">Covalent carrier of the coenzyme of citrate lyase.</text>
</comment>
<dbReference type="NCBIfam" id="TIGR01608">
    <property type="entry name" value="citD"/>
    <property type="match status" value="1"/>
</dbReference>
<reference evidence="5 6" key="1">
    <citation type="submission" date="2021-01" db="EMBL/GenBank/DDBJ databases">
        <title>Genome public.</title>
        <authorList>
            <person name="Liu C."/>
            <person name="Sun Q."/>
        </authorList>
    </citation>
    <scope>NUCLEOTIDE SEQUENCE [LARGE SCALE GENOMIC DNA]</scope>
    <source>
        <strain evidence="5 6">YIM B02515</strain>
    </source>
</reference>
<evidence type="ECO:0000313" key="5">
    <source>
        <dbReference type="EMBL" id="MBL4938217.1"/>
    </source>
</evidence>
<proteinExistence type="inferred from homology"/>
<dbReference type="InterPro" id="IPR006495">
    <property type="entry name" value="CitD"/>
</dbReference>
<dbReference type="EMBL" id="JAESWC010000018">
    <property type="protein sequence ID" value="MBL4938217.1"/>
    <property type="molecule type" value="Genomic_DNA"/>
</dbReference>